<reference evidence="1 2" key="1">
    <citation type="submission" date="2015-11" db="EMBL/GenBank/DDBJ databases">
        <authorList>
            <person name="Varghese N."/>
        </authorList>
    </citation>
    <scope>NUCLEOTIDE SEQUENCE [LARGE SCALE GENOMIC DNA]</scope>
    <source>
        <strain evidence="1 2">JGI-24</strain>
    </source>
</reference>
<dbReference type="Pfam" id="PF01116">
    <property type="entry name" value="F_bP_aldolase"/>
    <property type="match status" value="1"/>
</dbReference>
<accession>A0A656DDC2</accession>
<gene>
    <name evidence="1" type="ORF">JGI24_01727</name>
</gene>
<dbReference type="InterPro" id="IPR053199">
    <property type="entry name" value="cDPG_synthetase-like"/>
</dbReference>
<proteinExistence type="predicted"/>
<dbReference type="SUPFAM" id="SSF52540">
    <property type="entry name" value="P-loop containing nucleoside triphosphate hydrolases"/>
    <property type="match status" value="1"/>
</dbReference>
<organism evidence="1 2">
    <name type="scientific">Kryptobacter tengchongensis</name>
    <dbReference type="NCBI Taxonomy" id="1643429"/>
    <lineage>
        <taxon>Bacteria</taxon>
        <taxon>Pseudomonadati</taxon>
        <taxon>Candidatus Kryptoniota</taxon>
        <taxon>Candidatus Kryptobacter</taxon>
    </lineage>
</organism>
<evidence type="ECO:0000313" key="1">
    <source>
        <dbReference type="EMBL" id="CUT05637.1"/>
    </source>
</evidence>
<dbReference type="GO" id="GO:0008270">
    <property type="term" value="F:zinc ion binding"/>
    <property type="evidence" value="ECO:0007669"/>
    <property type="project" value="InterPro"/>
</dbReference>
<sequence length="628" mass="70861">MNRKKVIIMGAAGRDFHNFNMYYRDNEIYEVVAFTATQIPNIENRKYPPELAGKLYPKGIPIYPEEKLEELIKKFKVDEVVFSYSDVSHQYVMERASRVISAGASFRLLGLNQTMLKSKVPVVAVVAVRTGCGKSQTSRKVAKLLREMGLKVVVVRHPMPYGDLRKQVVQRFASIEDMHKQNCTIEEMEEYEPHIVNGGVVYAGVDYEKILREAEKEADVIIWDGGNNDMPFFKPDLTIVVADPRKLGAVPASIQSFYEAMGRGEVGGFTVPAVNIRGLTYDVARAYVRAVKKHNVGAFIFEIAKSEIGYTFQRPSEYTACVLAACVKEGYQGPVFIQGDHVQVSAKKYAEDPQKEIDSLKSLVKEEIEAEFYNIDIDSSTLVDLSKPTLDEQQRPNYEVAAEMTEYIRKLQPQGIEISIGGEIGEVGGKNSTPEELRAYMAGYLKLLAEKGNYKGISKISVQTGTTHGGVPLPDGTIAQVKIDFETLRVLSEIARREYGLSGAVQHGASTLPEELFDKFPQVGTAEIHLATEFQNMIYSLLPDEFKKEIYEFLKKEFKDEWKSGDTEEQFIYKTRKKGFGPFKKEFWDLPQSLKDEIGIALEKKFSLLLQKLNVVNTYDVVRKYVKV</sequence>
<dbReference type="SUPFAM" id="SSF51569">
    <property type="entry name" value="Aldolase"/>
    <property type="match status" value="1"/>
</dbReference>
<dbReference type="InterPro" id="IPR013785">
    <property type="entry name" value="Aldolase_TIM"/>
</dbReference>
<keyword evidence="2" id="KW-1185">Reference proteome</keyword>
<dbReference type="Proteomes" id="UP000243065">
    <property type="component" value="Unassembled WGS sequence"/>
</dbReference>
<evidence type="ECO:0000313" key="2">
    <source>
        <dbReference type="Proteomes" id="UP000243065"/>
    </source>
</evidence>
<dbReference type="AlphaFoldDB" id="A0A656DDC2"/>
<dbReference type="Gene3D" id="3.20.20.70">
    <property type="entry name" value="Aldolase class I"/>
    <property type="match status" value="1"/>
</dbReference>
<dbReference type="PANTHER" id="PTHR42869">
    <property type="entry name" value="SLL0572 PROTEIN"/>
    <property type="match status" value="1"/>
</dbReference>
<dbReference type="EMBL" id="CZVU01000130">
    <property type="protein sequence ID" value="CUT05637.1"/>
    <property type="molecule type" value="Genomic_DNA"/>
</dbReference>
<dbReference type="Gene3D" id="3.40.50.720">
    <property type="entry name" value="NAD(P)-binding Rossmann-like Domain"/>
    <property type="match status" value="1"/>
</dbReference>
<dbReference type="InterPro" id="IPR027417">
    <property type="entry name" value="P-loop_NTPase"/>
</dbReference>
<dbReference type="PANTHER" id="PTHR42869:SF1">
    <property type="entry name" value="SLL0572 PROTEIN"/>
    <property type="match status" value="1"/>
</dbReference>
<name>A0A656DDC2_KRYT1</name>
<dbReference type="GO" id="GO:0016832">
    <property type="term" value="F:aldehyde-lyase activity"/>
    <property type="evidence" value="ECO:0007669"/>
    <property type="project" value="InterPro"/>
</dbReference>
<dbReference type="GO" id="GO:0005975">
    <property type="term" value="P:carbohydrate metabolic process"/>
    <property type="evidence" value="ECO:0007669"/>
    <property type="project" value="InterPro"/>
</dbReference>
<protein>
    <submittedName>
        <fullName evidence="1">Fructose-bisphosphate aldolase class-II</fullName>
    </submittedName>
</protein>
<dbReference type="InterPro" id="IPR000771">
    <property type="entry name" value="FBA_II"/>
</dbReference>